<keyword evidence="1" id="KW-0812">Transmembrane</keyword>
<accession>A0AAD5MJS1</accession>
<proteinExistence type="predicted"/>
<keyword evidence="1" id="KW-0472">Membrane</keyword>
<evidence type="ECO:0000313" key="2">
    <source>
        <dbReference type="EMBL" id="KAJ1349006.1"/>
    </source>
</evidence>
<reference evidence="2" key="1">
    <citation type="submission" date="2021-06" db="EMBL/GenBank/DDBJ databases">
        <title>Parelaphostrongylus tenuis whole genome reference sequence.</title>
        <authorList>
            <person name="Garwood T.J."/>
            <person name="Larsen P.A."/>
            <person name="Fountain-Jones N.M."/>
            <person name="Garbe J.R."/>
            <person name="Macchietto M.G."/>
            <person name="Kania S.A."/>
            <person name="Gerhold R.W."/>
            <person name="Richards J.E."/>
            <person name="Wolf T.M."/>
        </authorList>
    </citation>
    <scope>NUCLEOTIDE SEQUENCE</scope>
    <source>
        <strain evidence="2">MNPRO001-30</strain>
        <tissue evidence="2">Meninges</tissue>
    </source>
</reference>
<feature type="transmembrane region" description="Helical" evidence="1">
    <location>
        <begin position="46"/>
        <end position="68"/>
    </location>
</feature>
<name>A0AAD5MJS1_PARTN</name>
<protein>
    <submittedName>
        <fullName evidence="2">Uncharacterized protein</fullName>
    </submittedName>
</protein>
<comment type="caution">
    <text evidence="2">The sequence shown here is derived from an EMBL/GenBank/DDBJ whole genome shotgun (WGS) entry which is preliminary data.</text>
</comment>
<gene>
    <name evidence="2" type="ORF">KIN20_004432</name>
</gene>
<feature type="transmembrane region" description="Helical" evidence="1">
    <location>
        <begin position="12"/>
        <end position="34"/>
    </location>
</feature>
<dbReference type="EMBL" id="JAHQIW010000594">
    <property type="protein sequence ID" value="KAJ1349006.1"/>
    <property type="molecule type" value="Genomic_DNA"/>
</dbReference>
<keyword evidence="3" id="KW-1185">Reference proteome</keyword>
<keyword evidence="1" id="KW-1133">Transmembrane helix</keyword>
<evidence type="ECO:0000256" key="1">
    <source>
        <dbReference type="SAM" id="Phobius"/>
    </source>
</evidence>
<dbReference type="Proteomes" id="UP001196413">
    <property type="component" value="Unassembled WGS sequence"/>
</dbReference>
<evidence type="ECO:0000313" key="3">
    <source>
        <dbReference type="Proteomes" id="UP001196413"/>
    </source>
</evidence>
<dbReference type="AlphaFoldDB" id="A0AAD5MJS1"/>
<sequence>MNHGLIPVGYQAFYIVIPTISIIGNAIIVYVTISSNFTIEKMYKKLYLTAQILPAFVLALILVIWIFAKGTSAQQLKNEADISFADYHQHNIGVWLAEH</sequence>
<organism evidence="2 3">
    <name type="scientific">Parelaphostrongylus tenuis</name>
    <name type="common">Meningeal worm</name>
    <dbReference type="NCBI Taxonomy" id="148309"/>
    <lineage>
        <taxon>Eukaryota</taxon>
        <taxon>Metazoa</taxon>
        <taxon>Ecdysozoa</taxon>
        <taxon>Nematoda</taxon>
        <taxon>Chromadorea</taxon>
        <taxon>Rhabditida</taxon>
        <taxon>Rhabditina</taxon>
        <taxon>Rhabditomorpha</taxon>
        <taxon>Strongyloidea</taxon>
        <taxon>Metastrongylidae</taxon>
        <taxon>Parelaphostrongylus</taxon>
    </lineage>
</organism>